<dbReference type="Gene3D" id="3.30.450.20">
    <property type="entry name" value="PAS domain"/>
    <property type="match status" value="1"/>
</dbReference>
<reference evidence="3 4" key="1">
    <citation type="journal article" date="2018" name="Gigascience">
        <title>Genomes of trombidid mites reveal novel predicted allergens and laterally-transferred genes associated with secondary metabolism.</title>
        <authorList>
            <person name="Dong X."/>
            <person name="Chaisiri K."/>
            <person name="Xia D."/>
            <person name="Armstrong S.D."/>
            <person name="Fang Y."/>
            <person name="Donnelly M.J."/>
            <person name="Kadowaki T."/>
            <person name="McGarry J.W."/>
            <person name="Darby A.C."/>
            <person name="Makepeace B.L."/>
        </authorList>
    </citation>
    <scope>NUCLEOTIDE SEQUENCE [LARGE SCALE GENOMIC DNA]</scope>
    <source>
        <strain evidence="3">UoL-UT</strain>
    </source>
</reference>
<feature type="compositionally biased region" description="Basic and acidic residues" evidence="1">
    <location>
        <begin position="601"/>
        <end position="612"/>
    </location>
</feature>
<keyword evidence="4" id="KW-1185">Reference proteome</keyword>
<dbReference type="PANTHER" id="PTHR10166">
    <property type="entry name" value="VOLTAGE-DEPENDENT CALCIUM CHANNEL SUBUNIT ALPHA-2/DELTA-RELATED"/>
    <property type="match status" value="1"/>
</dbReference>
<dbReference type="EMBL" id="NCKV01002393">
    <property type="protein sequence ID" value="RWS26905.1"/>
    <property type="molecule type" value="Genomic_DNA"/>
</dbReference>
<dbReference type="OrthoDB" id="2150145at2759"/>
<dbReference type="STRING" id="299467.A0A443SHE9"/>
<dbReference type="InterPro" id="IPR029151">
    <property type="entry name" value="Sensor-like_sf"/>
</dbReference>
<feature type="region of interest" description="Disordered" evidence="1">
    <location>
        <begin position="646"/>
        <end position="668"/>
    </location>
</feature>
<name>A0A443SHE9_9ACAR</name>
<evidence type="ECO:0000256" key="2">
    <source>
        <dbReference type="SAM" id="Phobius"/>
    </source>
</evidence>
<evidence type="ECO:0000313" key="4">
    <source>
        <dbReference type="Proteomes" id="UP000288716"/>
    </source>
</evidence>
<dbReference type="SUPFAM" id="SSF103190">
    <property type="entry name" value="Sensory domain-like"/>
    <property type="match status" value="1"/>
</dbReference>
<dbReference type="Proteomes" id="UP000288716">
    <property type="component" value="Unassembled WGS sequence"/>
</dbReference>
<dbReference type="FunFam" id="3.30.450.20:FF:000024">
    <property type="entry name" value="VWFA and cache domain-containing protein 1"/>
    <property type="match status" value="1"/>
</dbReference>
<evidence type="ECO:0000313" key="3">
    <source>
        <dbReference type="EMBL" id="RWS26905.1"/>
    </source>
</evidence>
<feature type="transmembrane region" description="Helical" evidence="2">
    <location>
        <begin position="515"/>
        <end position="536"/>
    </location>
</feature>
<proteinExistence type="predicted"/>
<keyword evidence="2" id="KW-0812">Transmembrane</keyword>
<comment type="caution">
    <text evidence="3">The sequence shown here is derived from an EMBL/GenBank/DDBJ whole genome shotgun (WGS) entry which is preliminary data.</text>
</comment>
<keyword evidence="2" id="KW-0472">Membrane</keyword>
<dbReference type="PANTHER" id="PTHR10166:SF66">
    <property type="entry name" value="VWFA AND CACHE DOMAIN-CONTAINING PROTEIN CG16868"/>
    <property type="match status" value="1"/>
</dbReference>
<dbReference type="GO" id="GO:0005891">
    <property type="term" value="C:voltage-gated calcium channel complex"/>
    <property type="evidence" value="ECO:0007669"/>
    <property type="project" value="TreeGrafter"/>
</dbReference>
<protein>
    <submittedName>
        <fullName evidence="3">VWFA and cache domain-containing protein 1-like protein</fullName>
    </submittedName>
</protein>
<dbReference type="VEuPathDB" id="VectorBase:LDEU005135"/>
<feature type="non-terminal residue" evidence="3">
    <location>
        <position position="1"/>
    </location>
</feature>
<organism evidence="3 4">
    <name type="scientific">Leptotrombidium deliense</name>
    <dbReference type="NCBI Taxonomy" id="299467"/>
    <lineage>
        <taxon>Eukaryota</taxon>
        <taxon>Metazoa</taxon>
        <taxon>Ecdysozoa</taxon>
        <taxon>Arthropoda</taxon>
        <taxon>Chelicerata</taxon>
        <taxon>Arachnida</taxon>
        <taxon>Acari</taxon>
        <taxon>Acariformes</taxon>
        <taxon>Trombidiformes</taxon>
        <taxon>Prostigmata</taxon>
        <taxon>Anystina</taxon>
        <taxon>Parasitengona</taxon>
        <taxon>Trombiculoidea</taxon>
        <taxon>Trombiculidae</taxon>
        <taxon>Leptotrombidium</taxon>
    </lineage>
</organism>
<gene>
    <name evidence="3" type="ORF">B4U80_02794</name>
</gene>
<accession>A0A443SHE9</accession>
<dbReference type="InterPro" id="IPR051173">
    <property type="entry name" value="Ca_channel_alpha-2/delta"/>
</dbReference>
<sequence>AVNRYHKHINSSLLKNEEQFHIPQLSKKQKSHVDYAKVELKNDTSVVANKVKSSHDHQIESNTSSPLNEIDLLTEAKVITFRLRKVISEELFVPKIQTTQIVQRFLAFLNDKTKLIANPGLKAGVSGDTLVVSPITSLWKQQASVSNLTHFIVRRYVATPSGPFLVYPATILDQRFDPTRRDWYMRAVEHPGHIIFTAPYLDSGGAGYVVTISYTIMHPKHNGIKSEVSAVMGIDFTLGYFHKLLLESIPLCNENSTKCFIMDDRGYLIAHPSLVEPTGQGPVEYTHVTHKEPLVANDVLNHKQFVRKNVCNSFGDRTIQRFYHFNTSFDSLLTNFVTGGHCAKYNIASLPETNVFIGITHQICDSATAFCPCSMTDRLCLNCQRMEQTDCECPCECPLEINLCTGRLFDDENKNPSCLPYPEEVHEPSIDRSISASSLPKCNDVDCSSLQNKSDCMGGVGCEWCQLSYDGITPLKEKFCTAQHKCFRGVLGSRSPYAGEISDPILVETTRSTPVALVAVAVLFCFLLFGSTFYYYRHRIHGMPQYFSDIRENNLRMSHLENDTDEIEHLQESSPNVAPNQILLAGFQNAAIISPYRLNPDYRRPPGGDSDHGYSTMTPHEDSEMAGPPFLEPLFISKDKVLPNSNRSVVSTSSRDSSPSPCQRQPQEITVLPKVPEKGPHILAQVQVHVVDVS</sequence>
<feature type="region of interest" description="Disordered" evidence="1">
    <location>
        <begin position="601"/>
        <end position="629"/>
    </location>
</feature>
<evidence type="ECO:0000256" key="1">
    <source>
        <dbReference type="SAM" id="MobiDB-lite"/>
    </source>
</evidence>
<feature type="compositionally biased region" description="Low complexity" evidence="1">
    <location>
        <begin position="646"/>
        <end position="660"/>
    </location>
</feature>
<keyword evidence="2" id="KW-1133">Transmembrane helix</keyword>
<dbReference type="GO" id="GO:0005245">
    <property type="term" value="F:voltage-gated calcium channel activity"/>
    <property type="evidence" value="ECO:0007669"/>
    <property type="project" value="TreeGrafter"/>
</dbReference>
<dbReference type="AlphaFoldDB" id="A0A443SHE9"/>